<protein>
    <submittedName>
        <fullName evidence="1">Uncharacterized protein</fullName>
    </submittedName>
</protein>
<sequence length="67" mass="7533">MGEPVIFEQSATVVFCVLTETQEEENRKHSLKIAKPGKSLAAKLFRRPDTLIRVGQPASLEKIHNED</sequence>
<name>A0A8S9YLM9_9TREM</name>
<dbReference type="Proteomes" id="UP000822476">
    <property type="component" value="Unassembled WGS sequence"/>
</dbReference>
<keyword evidence="2" id="KW-1185">Reference proteome</keyword>
<organism evidence="1 2">
    <name type="scientific">Paragonimus skrjabini miyazakii</name>
    <dbReference type="NCBI Taxonomy" id="59628"/>
    <lineage>
        <taxon>Eukaryota</taxon>
        <taxon>Metazoa</taxon>
        <taxon>Spiralia</taxon>
        <taxon>Lophotrochozoa</taxon>
        <taxon>Platyhelminthes</taxon>
        <taxon>Trematoda</taxon>
        <taxon>Digenea</taxon>
        <taxon>Plagiorchiida</taxon>
        <taxon>Troglotremata</taxon>
        <taxon>Troglotrematidae</taxon>
        <taxon>Paragonimus</taxon>
    </lineage>
</organism>
<proteinExistence type="predicted"/>
<dbReference type="EMBL" id="JTDE01003816">
    <property type="protein sequence ID" value="KAF7255612.1"/>
    <property type="molecule type" value="Genomic_DNA"/>
</dbReference>
<dbReference type="AlphaFoldDB" id="A0A8S9YLM9"/>
<evidence type="ECO:0000313" key="2">
    <source>
        <dbReference type="Proteomes" id="UP000822476"/>
    </source>
</evidence>
<reference evidence="1" key="1">
    <citation type="submission" date="2019-07" db="EMBL/GenBank/DDBJ databases">
        <title>Annotation for the trematode Paragonimus miyazaki's.</title>
        <authorList>
            <person name="Choi Y.-J."/>
        </authorList>
    </citation>
    <scope>NUCLEOTIDE SEQUENCE</scope>
    <source>
        <strain evidence="1">Japan</strain>
    </source>
</reference>
<comment type="caution">
    <text evidence="1">The sequence shown here is derived from an EMBL/GenBank/DDBJ whole genome shotgun (WGS) entry which is preliminary data.</text>
</comment>
<accession>A0A8S9YLM9</accession>
<evidence type="ECO:0000313" key="1">
    <source>
        <dbReference type="EMBL" id="KAF7255612.1"/>
    </source>
</evidence>
<gene>
    <name evidence="1" type="ORF">EG68_09124</name>
</gene>